<feature type="non-terminal residue" evidence="2">
    <location>
        <position position="1"/>
    </location>
</feature>
<dbReference type="AlphaFoldDB" id="A0A0F8WXU2"/>
<organism evidence="2">
    <name type="scientific">marine sediment metagenome</name>
    <dbReference type="NCBI Taxonomy" id="412755"/>
    <lineage>
        <taxon>unclassified sequences</taxon>
        <taxon>metagenomes</taxon>
        <taxon>ecological metagenomes</taxon>
    </lineage>
</organism>
<dbReference type="EMBL" id="LAZR01062461">
    <property type="protein sequence ID" value="KKK61463.1"/>
    <property type="molecule type" value="Genomic_DNA"/>
</dbReference>
<evidence type="ECO:0000256" key="1">
    <source>
        <dbReference type="SAM" id="Phobius"/>
    </source>
</evidence>
<comment type="caution">
    <text evidence="2">The sequence shown here is derived from an EMBL/GenBank/DDBJ whole genome shotgun (WGS) entry which is preliminary data.</text>
</comment>
<accession>A0A0F8WXU2</accession>
<reference evidence="2" key="1">
    <citation type="journal article" date="2015" name="Nature">
        <title>Complex archaea that bridge the gap between prokaryotes and eukaryotes.</title>
        <authorList>
            <person name="Spang A."/>
            <person name="Saw J.H."/>
            <person name="Jorgensen S.L."/>
            <person name="Zaremba-Niedzwiedzka K."/>
            <person name="Martijn J."/>
            <person name="Lind A.E."/>
            <person name="van Eijk R."/>
            <person name="Schleper C."/>
            <person name="Guy L."/>
            <person name="Ettema T.J."/>
        </authorList>
    </citation>
    <scope>NUCLEOTIDE SEQUENCE</scope>
</reference>
<evidence type="ECO:0000313" key="2">
    <source>
        <dbReference type="EMBL" id="KKK61463.1"/>
    </source>
</evidence>
<keyword evidence="1" id="KW-0812">Transmembrane</keyword>
<keyword evidence="1" id="KW-0472">Membrane</keyword>
<sequence length="65" mass="6634">IVGLLIVFTGASIMSALIDSFKVFLTAGNIFLGIGISASIGIISGFAPAWSAAKMDPVEAINTSF</sequence>
<proteinExistence type="predicted"/>
<name>A0A0F8WXU2_9ZZZZ</name>
<feature type="transmembrane region" description="Helical" evidence="1">
    <location>
        <begin position="30"/>
        <end position="50"/>
    </location>
</feature>
<keyword evidence="1" id="KW-1133">Transmembrane helix</keyword>
<gene>
    <name evidence="2" type="ORF">LCGC14_3014070</name>
</gene>
<protein>
    <submittedName>
        <fullName evidence="2">Uncharacterized protein</fullName>
    </submittedName>
</protein>